<dbReference type="EMBL" id="QXIS01000031">
    <property type="protein sequence ID" value="RIE05929.1"/>
    <property type="molecule type" value="Genomic_DNA"/>
</dbReference>
<dbReference type="InterPro" id="IPR005129">
    <property type="entry name" value="GTPase_ArgK"/>
</dbReference>
<dbReference type="Pfam" id="PF03308">
    <property type="entry name" value="MeaB"/>
    <property type="match status" value="1"/>
</dbReference>
<comment type="similarity">
    <text evidence="1">Belongs to the SIMIBI class G3E GTPase family. ArgK/MeaB subfamily.</text>
</comment>
<sequence length="312" mass="33295">MDVKLGVLAGDTRAVARAITWVENGDPRGAEVIRGVYASTGRAYIVGLTGSPGAGKSTLVSRLAALLAARGQKVGILAVDPSSPFSGGAILGDRVRMFDVALTRDVYIRSMGTRGALGGLNRATRMAARILDAAGFDWIFVETVGAGQAEVDVHDVAYTTAVVMAPGMGDDIQAMKAGIMEIGDLFIINKADHDGADRTATQVESVLQLSMTTGWNPPVLKVSAELNTGIDNVVDTIERHHTHLVASGKLDALKIRMAKLDVLEILKARLADMMKQQLEQPAVQVELEKVASKQSDPYSLADIIFEQSWRNT</sequence>
<dbReference type="GO" id="GO:0003924">
    <property type="term" value="F:GTPase activity"/>
    <property type="evidence" value="ECO:0007669"/>
    <property type="project" value="InterPro"/>
</dbReference>
<dbReference type="InterPro" id="IPR027417">
    <property type="entry name" value="P-loop_NTPase"/>
</dbReference>
<dbReference type="OrthoDB" id="9778292at2"/>
<evidence type="ECO:0000313" key="7">
    <source>
        <dbReference type="EMBL" id="RIE05929.1"/>
    </source>
</evidence>
<accession>A0A398CXC2</accession>
<evidence type="ECO:0000313" key="8">
    <source>
        <dbReference type="Proteomes" id="UP000266328"/>
    </source>
</evidence>
<organism evidence="7 8">
    <name type="scientific">Candidatus Cryosericum terrychapinii</name>
    <dbReference type="NCBI Taxonomy" id="2290919"/>
    <lineage>
        <taxon>Bacteria</taxon>
        <taxon>Pseudomonadati</taxon>
        <taxon>Caldisericota/Cryosericota group</taxon>
        <taxon>Candidatus Cryosericota</taxon>
        <taxon>Candidatus Cryosericia</taxon>
        <taxon>Candidatus Cryosericales</taxon>
        <taxon>Candidatus Cryosericaceae</taxon>
        <taxon>Candidatus Cryosericum</taxon>
    </lineage>
</organism>
<gene>
    <name evidence="7" type="primary">meaB</name>
    <name evidence="7" type="ORF">SMC7_05155</name>
</gene>
<keyword evidence="2" id="KW-0547">Nucleotide-binding</keyword>
<evidence type="ECO:0000259" key="6">
    <source>
        <dbReference type="SMART" id="SM00382"/>
    </source>
</evidence>
<dbReference type="GO" id="GO:0005525">
    <property type="term" value="F:GTP binding"/>
    <property type="evidence" value="ECO:0007669"/>
    <property type="project" value="UniProtKB-KW"/>
</dbReference>
<dbReference type="SMART" id="SM00382">
    <property type="entry name" value="AAA"/>
    <property type="match status" value="1"/>
</dbReference>
<dbReference type="InterPro" id="IPR003593">
    <property type="entry name" value="AAA+_ATPase"/>
</dbReference>
<dbReference type="CDD" id="cd03114">
    <property type="entry name" value="MMAA-like"/>
    <property type="match status" value="1"/>
</dbReference>
<evidence type="ECO:0000256" key="5">
    <source>
        <dbReference type="ARBA" id="ARBA00023186"/>
    </source>
</evidence>
<keyword evidence="8" id="KW-1185">Reference proteome</keyword>
<protein>
    <submittedName>
        <fullName evidence="7">Methylmalonyl Co-A mutase-associated GTPase MeaB</fullName>
    </submittedName>
</protein>
<keyword evidence="5" id="KW-0143">Chaperone</keyword>
<name>A0A398CXC2_9BACT</name>
<evidence type="ECO:0000256" key="1">
    <source>
        <dbReference type="ARBA" id="ARBA00009625"/>
    </source>
</evidence>
<dbReference type="RefSeq" id="WP_119089284.1">
    <property type="nucleotide sequence ID" value="NZ_QXIS01000031.1"/>
</dbReference>
<dbReference type="InterPro" id="IPR052040">
    <property type="entry name" value="GTPase/Isobutyryl-CoA_mutase"/>
</dbReference>
<dbReference type="AlphaFoldDB" id="A0A398CXC2"/>
<evidence type="ECO:0000256" key="3">
    <source>
        <dbReference type="ARBA" id="ARBA00022801"/>
    </source>
</evidence>
<dbReference type="SUPFAM" id="SSF52540">
    <property type="entry name" value="P-loop containing nucleoside triphosphate hydrolases"/>
    <property type="match status" value="1"/>
</dbReference>
<dbReference type="PANTHER" id="PTHR43087:SF1">
    <property type="entry name" value="LAO_AO TRANSPORT SYSTEM ATPASE"/>
    <property type="match status" value="1"/>
</dbReference>
<keyword evidence="3" id="KW-0378">Hydrolase</keyword>
<comment type="caution">
    <text evidence="7">The sequence shown here is derived from an EMBL/GenBank/DDBJ whole genome shotgun (WGS) entry which is preliminary data.</text>
</comment>
<reference evidence="7 8" key="1">
    <citation type="submission" date="2018-09" db="EMBL/GenBank/DDBJ databases">
        <title>Discovery and Ecogenomic Context for Candidatus Cryosericales, a Global Caldiserica Order Active in Thawing Permafrost.</title>
        <authorList>
            <person name="Martinez M.A."/>
            <person name="Woodcroft B.J."/>
            <person name="Ignacio Espinoza J.C."/>
            <person name="Zayed A."/>
            <person name="Singleton C.M."/>
            <person name="Boyd J."/>
            <person name="Li Y.-F."/>
            <person name="Purvine S."/>
            <person name="Maughan H."/>
            <person name="Hodgkins S.B."/>
            <person name="Anderson D."/>
            <person name="Sederholm M."/>
            <person name="Temperton B."/>
            <person name="Saleska S.R."/>
            <person name="Tyson G.W."/>
            <person name="Rich V.I."/>
        </authorList>
    </citation>
    <scope>NUCLEOTIDE SEQUENCE [LARGE SCALE GENOMIC DNA]</scope>
    <source>
        <strain evidence="7 8">SMC7</strain>
    </source>
</reference>
<dbReference type="Proteomes" id="UP000266328">
    <property type="component" value="Unassembled WGS sequence"/>
</dbReference>
<evidence type="ECO:0000256" key="2">
    <source>
        <dbReference type="ARBA" id="ARBA00022741"/>
    </source>
</evidence>
<feature type="domain" description="AAA+ ATPase" evidence="6">
    <location>
        <begin position="42"/>
        <end position="186"/>
    </location>
</feature>
<dbReference type="NCBIfam" id="TIGR00750">
    <property type="entry name" value="lao"/>
    <property type="match status" value="1"/>
</dbReference>
<dbReference type="PANTHER" id="PTHR43087">
    <property type="entry name" value="LYSINE/ARGININE/ORNITHINE TRANSPORT SYSTEM KINASE"/>
    <property type="match status" value="1"/>
</dbReference>
<dbReference type="Gene3D" id="3.40.50.300">
    <property type="entry name" value="P-loop containing nucleotide triphosphate hydrolases"/>
    <property type="match status" value="1"/>
</dbReference>
<evidence type="ECO:0000256" key="4">
    <source>
        <dbReference type="ARBA" id="ARBA00023134"/>
    </source>
</evidence>
<proteinExistence type="inferred from homology"/>
<keyword evidence="4" id="KW-0342">GTP-binding</keyword>